<dbReference type="InterPro" id="IPR056125">
    <property type="entry name" value="DUF7708"/>
</dbReference>
<protein>
    <recommendedName>
        <fullName evidence="2">NACHT domain-containing protein</fullName>
    </recommendedName>
</protein>
<evidence type="ECO:0000313" key="3">
    <source>
        <dbReference type="EMBL" id="CAG1980243.1"/>
    </source>
</evidence>
<dbReference type="InterPro" id="IPR027417">
    <property type="entry name" value="P-loop_NTPase"/>
</dbReference>
<dbReference type="Gene3D" id="3.40.50.300">
    <property type="entry name" value="P-loop containing nucleotide triphosphate hydrolases"/>
    <property type="match status" value="1"/>
</dbReference>
<feature type="domain" description="NACHT" evidence="2">
    <location>
        <begin position="290"/>
        <end position="437"/>
    </location>
</feature>
<dbReference type="Proteomes" id="UP000746612">
    <property type="component" value="Unassembled WGS sequence"/>
</dbReference>
<dbReference type="Pfam" id="PF24809">
    <property type="entry name" value="DUF7708"/>
    <property type="match status" value="1"/>
</dbReference>
<evidence type="ECO:0000256" key="1">
    <source>
        <dbReference type="ARBA" id="ARBA00022737"/>
    </source>
</evidence>
<reference evidence="3" key="1">
    <citation type="submission" date="2021-03" db="EMBL/GenBank/DDBJ databases">
        <authorList>
            <person name="Alouane T."/>
            <person name="Langin T."/>
            <person name="Bonhomme L."/>
        </authorList>
    </citation>
    <scope>NUCLEOTIDE SEQUENCE</scope>
    <source>
        <strain evidence="3">MDC_Fg202</strain>
    </source>
</reference>
<dbReference type="InterPro" id="IPR056884">
    <property type="entry name" value="NPHP3-like_N"/>
</dbReference>
<dbReference type="PROSITE" id="PS50837">
    <property type="entry name" value="NACHT"/>
    <property type="match status" value="1"/>
</dbReference>
<dbReference type="InterPro" id="IPR007111">
    <property type="entry name" value="NACHT_NTPase"/>
</dbReference>
<dbReference type="Pfam" id="PF24883">
    <property type="entry name" value="NPHP3_N"/>
    <property type="match status" value="1"/>
</dbReference>
<proteinExistence type="predicted"/>
<dbReference type="AlphaFoldDB" id="A0A9N8NJX2"/>
<gene>
    <name evidence="3" type="ORF">MDCFG202_LOCUS202110</name>
</gene>
<accession>A0A9N8NJX2</accession>
<evidence type="ECO:0000259" key="2">
    <source>
        <dbReference type="PROSITE" id="PS50837"/>
    </source>
</evidence>
<name>A0A9N8NJX2_GIBZA</name>
<comment type="caution">
    <text evidence="3">The sequence shown here is derived from an EMBL/GenBank/DDBJ whole genome shotgun (WGS) entry which is preliminary data.</text>
</comment>
<dbReference type="PANTHER" id="PTHR10039:SF14">
    <property type="entry name" value="NACHT DOMAIN-CONTAINING PROTEIN"/>
    <property type="match status" value="1"/>
</dbReference>
<evidence type="ECO:0000313" key="4">
    <source>
        <dbReference type="Proteomes" id="UP000746612"/>
    </source>
</evidence>
<keyword evidence="1" id="KW-0677">Repeat</keyword>
<dbReference type="SUPFAM" id="SSF52540">
    <property type="entry name" value="P-loop containing nucleoside triphosphate hydrolases"/>
    <property type="match status" value="1"/>
</dbReference>
<organism evidence="3 4">
    <name type="scientific">Gibberella zeae</name>
    <name type="common">Wheat head blight fungus</name>
    <name type="synonym">Fusarium graminearum</name>
    <dbReference type="NCBI Taxonomy" id="5518"/>
    <lineage>
        <taxon>Eukaryota</taxon>
        <taxon>Fungi</taxon>
        <taxon>Dikarya</taxon>
        <taxon>Ascomycota</taxon>
        <taxon>Pezizomycotina</taxon>
        <taxon>Sordariomycetes</taxon>
        <taxon>Hypocreomycetidae</taxon>
        <taxon>Hypocreales</taxon>
        <taxon>Nectriaceae</taxon>
        <taxon>Fusarium</taxon>
    </lineage>
</organism>
<dbReference type="PANTHER" id="PTHR10039">
    <property type="entry name" value="AMELOGENIN"/>
    <property type="match status" value="1"/>
</dbReference>
<sequence length="552" mass="63490">MPLQHNVSALAKSTIKIAYDELDRTINPDDKRNFANISLQDVRDAALKIENQLAARQSLRNMRRLMPLFRGLEHYSKVVDVLCNGTPFLPWIWAPITLILRISSEFVEAFEEIIKGYASIAESLKRFEILSDALITEPDFQQTVAVFYADILKFHKYAYKFVRRSGWKLIFSASWGRFQRKFGNILDDLKHHGALIDLEANAHNISQAKKMRDDIRRWREESENRVRQEDNEHTAKQHGSIVSWLKVNDVDQLAIVDSISSEVEKYQGTCGWILQNKRIRSWADAKPNTPALWLKGSAGTGKSVLCTQLINFLKETKFVIWHFCTYLYATSTMYEQILKSLLLQILRKDADLVAYVYKTCVMERKPPTTTVLEQLLQKLLESMSSEPNQVDYVWVIIDGLDECDSDKQLRLVRLINQLTSKPAVPGSTAYKVLISSRAPSTSLERLMRKQIVCLSEEKSGLNVAVRQYVGQRLQSMDTKLRQLNLQHANIVEIQEAIVTKADGMFLYARLVMDYLSSNIFFGGHEIKESVNQLPRKLSDLYGELPYVLLKQY</sequence>
<dbReference type="EMBL" id="CAJPIJ010000117">
    <property type="protein sequence ID" value="CAG1980243.1"/>
    <property type="molecule type" value="Genomic_DNA"/>
</dbReference>